<evidence type="ECO:0000313" key="1">
    <source>
        <dbReference type="EMBL" id="KKN52792.1"/>
    </source>
</evidence>
<name>A0A0F9RSI5_9ZZZZ</name>
<dbReference type="Gene3D" id="3.30.420.240">
    <property type="match status" value="1"/>
</dbReference>
<reference evidence="1" key="1">
    <citation type="journal article" date="2015" name="Nature">
        <title>Complex archaea that bridge the gap between prokaryotes and eukaryotes.</title>
        <authorList>
            <person name="Spang A."/>
            <person name="Saw J.H."/>
            <person name="Jorgensen S.L."/>
            <person name="Zaremba-Niedzwiedzka K."/>
            <person name="Martijn J."/>
            <person name="Lind A.E."/>
            <person name="van Eijk R."/>
            <person name="Schleper C."/>
            <person name="Guy L."/>
            <person name="Ettema T.J."/>
        </authorList>
    </citation>
    <scope>NUCLEOTIDE SEQUENCE</scope>
</reference>
<dbReference type="AlphaFoldDB" id="A0A0F9RSI5"/>
<evidence type="ECO:0008006" key="2">
    <source>
        <dbReference type="Google" id="ProtNLM"/>
    </source>
</evidence>
<proteinExistence type="predicted"/>
<organism evidence="1">
    <name type="scientific">marine sediment metagenome</name>
    <dbReference type="NCBI Taxonomy" id="412755"/>
    <lineage>
        <taxon>unclassified sequences</taxon>
        <taxon>metagenomes</taxon>
        <taxon>ecological metagenomes</taxon>
    </lineage>
</organism>
<comment type="caution">
    <text evidence="1">The sequence shown here is derived from an EMBL/GenBank/DDBJ whole genome shotgun (WGS) entry which is preliminary data.</text>
</comment>
<sequence>MLKAKNVKTYEGLTNSLRYIQRLLYIRNKTGIIRPFYLNRLQVLYYRLKQIAIKAGKKARFLVLKFRRGGITTFEQGLSFHLAATVHNQELVTLAHDKESTEKIFRISQLFYRKLPEEIQPERFTEHKQELNFPLLNSLFYIGTAGNKSFGRGQTIQRAHGSEVARWRGSNQDINDLIIGLTEAASHGEVVLETTPKGVGGWFHQTWEEAKKGGNDWTPIFLPWFLDPLNMIPLLPKEEMIANEGEQAFMAMVKRDWKMDIYAEQIKWRRDKQHGLKGLFPQEYPEDDVTAFLVTGINFFDVTKARDLVKRCKRPIEVRDGGHTVIWKRPEAGHRYVAGGDVGEGLPHSDYSGTGILDAVTCEQVACLHGRWKPEVYANKSVKLCEEYNRALFGIEANNHGHSALNTAKNTLHYTRLYYHSDYDQDGKVKSKLGYQTTVKTRPILLDDLSTALDDGHMIINDTGFLSECLTFQDNGSGKYEAMEGYHDDRIFMWGIAWQLRKQRFGAEPRVSMV</sequence>
<protein>
    <recommendedName>
        <fullName evidence="2">Terminase large subunit gp17-like C-terminal domain-containing protein</fullName>
    </recommendedName>
</protein>
<dbReference type="InterPro" id="IPR027417">
    <property type="entry name" value="P-loop_NTPase"/>
</dbReference>
<gene>
    <name evidence="1" type="ORF">LCGC14_0609100</name>
</gene>
<dbReference type="EMBL" id="LAZR01001004">
    <property type="protein sequence ID" value="KKN52792.1"/>
    <property type="molecule type" value="Genomic_DNA"/>
</dbReference>
<accession>A0A0F9RSI5</accession>
<dbReference type="Gene3D" id="3.40.50.300">
    <property type="entry name" value="P-loop containing nucleotide triphosphate hydrolases"/>
    <property type="match status" value="1"/>
</dbReference>